<accession>A0ABY4MZW5</accession>
<dbReference type="InterPro" id="IPR048389">
    <property type="entry name" value="YciQ-like_C"/>
</dbReference>
<name>A0ABY4MZW5_9MICO</name>
<feature type="transmembrane region" description="Helical" evidence="1">
    <location>
        <begin position="213"/>
        <end position="237"/>
    </location>
</feature>
<keyword evidence="1" id="KW-1133">Transmembrane helix</keyword>
<evidence type="ECO:0000256" key="1">
    <source>
        <dbReference type="SAM" id="Phobius"/>
    </source>
</evidence>
<feature type="domain" description="Predicted membrane protein YciQ-like C-terminal" evidence="2">
    <location>
        <begin position="53"/>
        <end position="272"/>
    </location>
</feature>
<sequence>MDSSAVFGYLTILIAWGVVMLGLALWSRAAASGLPKYRIAEYVPPEGDVITHGLLTRADRRLIGAAIVGLAVKGRVRVLAPSGDRGPVALEAVLGKGLTTQERMLLDCFRPTRPTPRQQRRYGEGLAEIGIAASSGEQLPDIYFLKGRGADRRYQRRQLAHYFDNARQALKDAGLAKRTQNGFFLGTLSLLFLVSFAVLALLIFGAILNGAWWFVIVAPLFLVGYFFILFLAAPPILRFTDAGKELRTRLSGLREYVRLGEQERLRFTQTPQTALRDPAGTLTPAGRALGLQAVPQARSAAEQFQLDQIILTEELLPYAVLFGQERQWANEFAHFDAAGIRAQNLEAVSTTMEGIVIVMEVLSIIGQVLRVIGAIASFSGRVD</sequence>
<evidence type="ECO:0000313" key="3">
    <source>
        <dbReference type="EMBL" id="UQN15995.1"/>
    </source>
</evidence>
<reference evidence="3" key="1">
    <citation type="submission" date="2022-05" db="EMBL/GenBank/DDBJ databases">
        <title>Complete genome sequence of toluene-degrading Gulosibacter sediminis strain ACHW.36C.</title>
        <authorList>
            <person name="Wai A.C."/>
            <person name="Lai G.K."/>
            <person name="Griffin S.D."/>
            <person name="Leung F.C."/>
        </authorList>
    </citation>
    <scope>NUCLEOTIDE SEQUENCE [LARGE SCALE GENOMIC DNA]</scope>
    <source>
        <strain evidence="3">ACHW.36C</strain>
    </source>
</reference>
<feature type="transmembrane region" description="Helical" evidence="1">
    <location>
        <begin position="6"/>
        <end position="26"/>
    </location>
</feature>
<organism evidence="3">
    <name type="scientific">Gulosibacter sediminis</name>
    <dbReference type="NCBI Taxonomy" id="1729695"/>
    <lineage>
        <taxon>Bacteria</taxon>
        <taxon>Bacillati</taxon>
        <taxon>Actinomycetota</taxon>
        <taxon>Actinomycetes</taxon>
        <taxon>Micrococcales</taxon>
        <taxon>Microbacteriaceae</taxon>
        <taxon>Gulosibacter</taxon>
    </lineage>
</organism>
<proteinExistence type="predicted"/>
<protein>
    <submittedName>
        <fullName evidence="3">DUF2207 domain-containing protein</fullName>
    </submittedName>
</protein>
<dbReference type="EMBL" id="CP097160">
    <property type="protein sequence ID" value="UQN15995.1"/>
    <property type="molecule type" value="Genomic_DNA"/>
</dbReference>
<feature type="transmembrane region" description="Helical" evidence="1">
    <location>
        <begin position="183"/>
        <end position="207"/>
    </location>
</feature>
<keyword evidence="1" id="KW-0472">Membrane</keyword>
<dbReference type="Pfam" id="PF20990">
    <property type="entry name" value="DUF2207_C"/>
    <property type="match status" value="1"/>
</dbReference>
<gene>
    <name evidence="3" type="ORF">M3M28_05995</name>
</gene>
<keyword evidence="1" id="KW-0812">Transmembrane</keyword>
<evidence type="ECO:0000259" key="2">
    <source>
        <dbReference type="Pfam" id="PF20990"/>
    </source>
</evidence>